<evidence type="ECO:0000256" key="4">
    <source>
        <dbReference type="ARBA" id="ARBA00022737"/>
    </source>
</evidence>
<dbReference type="SMART" id="SM00382">
    <property type="entry name" value="AAA"/>
    <property type="match status" value="2"/>
</dbReference>
<reference evidence="13" key="1">
    <citation type="submission" date="2021-02" db="EMBL/GenBank/DDBJ databases">
        <title>First Annotated Genome of the Yellow-green Alga Tribonema minus.</title>
        <authorList>
            <person name="Mahan K.M."/>
        </authorList>
    </citation>
    <scope>NUCLEOTIDE SEQUENCE</scope>
    <source>
        <strain evidence="13">UTEX B ZZ1240</strain>
    </source>
</reference>
<sequence length="1342" mass="148122">MSSFHLSLVLQCLVVLACFAGSVTLLLDESGAGNITPSQLGSWDLGWQLVILALELWGLAKPVPVHAYSHMNEEYAAGMFSYFHFNWYTRVINTGYKRPLQPEDLPQLIDHDRASFTWSIISRLLYPNGPNNVIDGSDLRVGLCVLKMGGGRIWLQAVWAFLSSLTQIAPALAMFEITDFMANYKPGAGQDLSRVVLLCIGGLFMSQAVATYADGMMFKLGRRLGIRAKAALVSAVFRKSLALDMGSVDVGKLQNHISVDAESVLNLCVFQMFMWGAVLRLLACVVLLFYYLGLSAFGGIGLLVLTLPVNNYIIGRLKRYQQTLMKRRDKRMGVVNEAMQGIRIIKLFAWEDNFLKRVFAARGHEIALLRAYMFTLGCFMVTVKASPTIVGLVTFLVHTQAFGYKLSAATGFTALALFNQLRMPLAALPSTINEYIQARISFRRLNSLLSSTSSDVHSKDGQQGDRNSALLQRGQIRVENGTFRWRASNPLDPPTLRDISLEVLPGEFVCVYGPTGSGKSTLLMAVLQELITEKGKALMNGSVAYASQKAWIQNATVRDNILFGRPFDPVRYEQVLEACALKSDLTILEVSNFNDIASVSLLLRNLKQAKTLELMAAFTVIVLCSLARAVYNDADIVLLDDVLSAVDAHVGKHIFERCITGVLKGKTVLLVTHQVNMTAPKADRIIVFNTDGTIRETGTYAELTKDGTGHLNESKAAGAGENGGKPAEAKRGLIIAKEAHAQGNPKLSLYMRYFKYCGGSWFGAAWLGLSLLWQALTVAQSFYLKEWINEMAADNDNGPGLWRYIAVSVGSFFALLARTIIITGGSVQASKRVHHAMATSVFGAPISWFDATPLGRIFNRFSSDIVTLDKDLMNDISTYGDMLLGVVGVVAVIAVAIPVLTVAMLPVLLLCYWYGERYLQTSRQLKRLEAVNRSPLYAHFSESINGASTIRAFSQEQRFIETNCAHVDKLNRCHLYLWCANYWLTNRVRLIGSAVCGLVGVFLVADVSNIDGSTGGLVLTYVLQFTVSIVFTVRLHAQMEMSVNSIERLDEYCNLKQEAPAIIPDNRPPDGWPQHGSIDIRNLTLKYASSTAPVLHNLTFHVPERTRVGIVGRTGAGKSSLTNALFRMVEPQAGSIITIDGVDIMKIGLKDLRRNLAIIPQEPTLFQGTIRSNIDPFNEYADTQIWEALGQCHLDDYVRSTEKQLSHEISDAGSNLSVGQRQLMCMARALLRRAAVLILDEATANIDRETDTIIQETMKEGFQDCTILCIAHRLHTVVYYDKILVLEAGRVAEYDTPRHLLKDKSSRFYGLCRQSGDLRTLIRMAEEGQEAVVAAAHGSLAG</sequence>
<feature type="transmembrane region" description="Helical" evidence="9">
    <location>
        <begin position="753"/>
        <end position="776"/>
    </location>
</feature>
<dbReference type="PROSITE" id="PS00211">
    <property type="entry name" value="ABC_TRANSPORTER_1"/>
    <property type="match status" value="1"/>
</dbReference>
<feature type="chain" id="PRO_5032370997" evidence="10">
    <location>
        <begin position="25"/>
        <end position="1342"/>
    </location>
</feature>
<dbReference type="FunFam" id="3.40.50.300:FF:000163">
    <property type="entry name" value="Multidrug resistance-associated protein member 4"/>
    <property type="match status" value="1"/>
</dbReference>
<evidence type="ECO:0000256" key="9">
    <source>
        <dbReference type="SAM" id="Phobius"/>
    </source>
</evidence>
<evidence type="ECO:0000256" key="10">
    <source>
        <dbReference type="SAM" id="SignalP"/>
    </source>
</evidence>
<dbReference type="CDD" id="cd18596">
    <property type="entry name" value="ABC_6TM_VMR1_D1_like"/>
    <property type="match status" value="1"/>
</dbReference>
<evidence type="ECO:0000256" key="2">
    <source>
        <dbReference type="ARBA" id="ARBA00022448"/>
    </source>
</evidence>
<dbReference type="InterPro" id="IPR027417">
    <property type="entry name" value="P-loop_NTPase"/>
</dbReference>
<evidence type="ECO:0000256" key="5">
    <source>
        <dbReference type="ARBA" id="ARBA00022741"/>
    </source>
</evidence>
<feature type="domain" description="ABC transporter" evidence="11">
    <location>
        <begin position="1080"/>
        <end position="1313"/>
    </location>
</feature>
<accession>A0A835YUJ8</accession>
<dbReference type="InterPro" id="IPR003593">
    <property type="entry name" value="AAA+_ATPase"/>
</dbReference>
<comment type="subcellular location">
    <subcellularLocation>
        <location evidence="1">Membrane</location>
        <topology evidence="1">Multi-pass membrane protein</topology>
    </subcellularLocation>
</comment>
<dbReference type="Pfam" id="PF00005">
    <property type="entry name" value="ABC_tran"/>
    <property type="match status" value="2"/>
</dbReference>
<dbReference type="InterPro" id="IPR003439">
    <property type="entry name" value="ABC_transporter-like_ATP-bd"/>
</dbReference>
<proteinExistence type="predicted"/>
<feature type="domain" description="ABC transporter" evidence="11">
    <location>
        <begin position="476"/>
        <end position="716"/>
    </location>
</feature>
<keyword evidence="5" id="KW-0547">Nucleotide-binding</keyword>
<evidence type="ECO:0000259" key="11">
    <source>
        <dbReference type="PROSITE" id="PS50893"/>
    </source>
</evidence>
<feature type="transmembrane region" description="Helical" evidence="9">
    <location>
        <begin position="402"/>
        <end position="421"/>
    </location>
</feature>
<keyword evidence="2" id="KW-0813">Transport</keyword>
<dbReference type="FunFam" id="1.20.1560.10:FF:000013">
    <property type="entry name" value="ABC transporter C family member 2"/>
    <property type="match status" value="1"/>
</dbReference>
<gene>
    <name evidence="13" type="ORF">JKP88DRAFT_320084</name>
</gene>
<comment type="caution">
    <text evidence="13">The sequence shown here is derived from an EMBL/GenBank/DDBJ whole genome shotgun (WGS) entry which is preliminary data.</text>
</comment>
<dbReference type="Proteomes" id="UP000664859">
    <property type="component" value="Unassembled WGS sequence"/>
</dbReference>
<protein>
    <submittedName>
        <fullName evidence="13">P-loop containing nucleoside triphosphate hydrolase protein</fullName>
    </submittedName>
</protein>
<evidence type="ECO:0000256" key="6">
    <source>
        <dbReference type="ARBA" id="ARBA00022840"/>
    </source>
</evidence>
<keyword evidence="13" id="KW-0378">Hydrolase</keyword>
<keyword evidence="3 9" id="KW-0812">Transmembrane</keyword>
<keyword evidence="4" id="KW-0677">Repeat</keyword>
<dbReference type="SUPFAM" id="SSF52540">
    <property type="entry name" value="P-loop containing nucleoside triphosphate hydrolases"/>
    <property type="match status" value="2"/>
</dbReference>
<dbReference type="PROSITE" id="PS50929">
    <property type="entry name" value="ABC_TM1F"/>
    <property type="match status" value="2"/>
</dbReference>
<feature type="transmembrane region" description="Helical" evidence="9">
    <location>
        <begin position="882"/>
        <end position="915"/>
    </location>
</feature>
<dbReference type="Pfam" id="PF00664">
    <property type="entry name" value="ABC_membrane"/>
    <property type="match status" value="2"/>
</dbReference>
<dbReference type="GO" id="GO:0016020">
    <property type="term" value="C:membrane"/>
    <property type="evidence" value="ECO:0007669"/>
    <property type="project" value="UniProtKB-SubCell"/>
</dbReference>
<evidence type="ECO:0000256" key="3">
    <source>
        <dbReference type="ARBA" id="ARBA00022692"/>
    </source>
</evidence>
<name>A0A835YUJ8_9STRA</name>
<dbReference type="GO" id="GO:0005524">
    <property type="term" value="F:ATP binding"/>
    <property type="evidence" value="ECO:0007669"/>
    <property type="project" value="UniProtKB-KW"/>
</dbReference>
<dbReference type="InterPro" id="IPR050173">
    <property type="entry name" value="ABC_transporter_C-like"/>
</dbReference>
<feature type="transmembrane region" description="Helical" evidence="9">
    <location>
        <begin position="801"/>
        <end position="821"/>
    </location>
</feature>
<organism evidence="13 14">
    <name type="scientific">Tribonema minus</name>
    <dbReference type="NCBI Taxonomy" id="303371"/>
    <lineage>
        <taxon>Eukaryota</taxon>
        <taxon>Sar</taxon>
        <taxon>Stramenopiles</taxon>
        <taxon>Ochrophyta</taxon>
        <taxon>PX clade</taxon>
        <taxon>Xanthophyceae</taxon>
        <taxon>Tribonematales</taxon>
        <taxon>Tribonemataceae</taxon>
        <taxon>Tribonema</taxon>
    </lineage>
</organism>
<dbReference type="GO" id="GO:0140359">
    <property type="term" value="F:ABC-type transporter activity"/>
    <property type="evidence" value="ECO:0007669"/>
    <property type="project" value="InterPro"/>
</dbReference>
<keyword evidence="6" id="KW-0067">ATP-binding</keyword>
<feature type="transmembrane region" description="Helical" evidence="9">
    <location>
        <begin position="264"/>
        <end position="290"/>
    </location>
</feature>
<feature type="domain" description="ABC transmembrane type-1" evidence="12">
    <location>
        <begin position="767"/>
        <end position="1041"/>
    </location>
</feature>
<evidence type="ECO:0000256" key="8">
    <source>
        <dbReference type="ARBA" id="ARBA00023136"/>
    </source>
</evidence>
<evidence type="ECO:0000256" key="1">
    <source>
        <dbReference type="ARBA" id="ARBA00004141"/>
    </source>
</evidence>
<dbReference type="SUPFAM" id="SSF90123">
    <property type="entry name" value="ABC transporter transmembrane region"/>
    <property type="match status" value="2"/>
</dbReference>
<dbReference type="GO" id="GO:0016887">
    <property type="term" value="F:ATP hydrolysis activity"/>
    <property type="evidence" value="ECO:0007669"/>
    <property type="project" value="InterPro"/>
</dbReference>
<dbReference type="CDD" id="cd03250">
    <property type="entry name" value="ABCC_MRP_domain1"/>
    <property type="match status" value="1"/>
</dbReference>
<feature type="domain" description="ABC transmembrane type-1" evidence="12">
    <location>
        <begin position="154"/>
        <end position="437"/>
    </location>
</feature>
<evidence type="ECO:0000256" key="7">
    <source>
        <dbReference type="ARBA" id="ARBA00022989"/>
    </source>
</evidence>
<dbReference type="CDD" id="cd18604">
    <property type="entry name" value="ABC_6TM_VMR1_D2_like"/>
    <property type="match status" value="1"/>
</dbReference>
<dbReference type="EMBL" id="JAFCMP010000279">
    <property type="protein sequence ID" value="KAG5181922.1"/>
    <property type="molecule type" value="Genomic_DNA"/>
</dbReference>
<dbReference type="OrthoDB" id="201048at2759"/>
<evidence type="ECO:0000313" key="13">
    <source>
        <dbReference type="EMBL" id="KAG5181922.1"/>
    </source>
</evidence>
<feature type="transmembrane region" description="Helical" evidence="9">
    <location>
        <begin position="153"/>
        <end position="175"/>
    </location>
</feature>
<dbReference type="Gene3D" id="3.40.50.300">
    <property type="entry name" value="P-loop containing nucleotide triphosphate hydrolases"/>
    <property type="match status" value="2"/>
</dbReference>
<dbReference type="PROSITE" id="PS50893">
    <property type="entry name" value="ABC_TRANSPORTER_2"/>
    <property type="match status" value="2"/>
</dbReference>
<evidence type="ECO:0000313" key="14">
    <source>
        <dbReference type="Proteomes" id="UP000664859"/>
    </source>
</evidence>
<dbReference type="Gene3D" id="1.20.1560.10">
    <property type="entry name" value="ABC transporter type 1, transmembrane domain"/>
    <property type="match status" value="2"/>
</dbReference>
<keyword evidence="14" id="KW-1185">Reference proteome</keyword>
<keyword evidence="10" id="KW-0732">Signal</keyword>
<feature type="transmembrane region" description="Helical" evidence="9">
    <location>
        <begin position="371"/>
        <end position="396"/>
    </location>
</feature>
<feature type="signal peptide" evidence="10">
    <location>
        <begin position="1"/>
        <end position="24"/>
    </location>
</feature>
<dbReference type="InterPro" id="IPR017871">
    <property type="entry name" value="ABC_transporter-like_CS"/>
</dbReference>
<dbReference type="InterPro" id="IPR011527">
    <property type="entry name" value="ABC1_TM_dom"/>
</dbReference>
<feature type="transmembrane region" description="Helical" evidence="9">
    <location>
        <begin position="296"/>
        <end position="317"/>
    </location>
</feature>
<dbReference type="InterPro" id="IPR036640">
    <property type="entry name" value="ABC1_TM_sf"/>
</dbReference>
<dbReference type="CDD" id="cd03244">
    <property type="entry name" value="ABCC_MRP_domain2"/>
    <property type="match status" value="1"/>
</dbReference>
<feature type="transmembrane region" description="Helical" evidence="9">
    <location>
        <begin position="195"/>
        <end position="213"/>
    </location>
</feature>
<dbReference type="PANTHER" id="PTHR24223">
    <property type="entry name" value="ATP-BINDING CASSETTE SUB-FAMILY C"/>
    <property type="match status" value="1"/>
</dbReference>
<keyword evidence="8 9" id="KW-0472">Membrane</keyword>
<keyword evidence="7 9" id="KW-1133">Transmembrane helix</keyword>
<dbReference type="PANTHER" id="PTHR24223:SF353">
    <property type="entry name" value="ABC TRANSPORTER ATP-BINDING PROTEIN_PERMEASE VMR1-RELATED"/>
    <property type="match status" value="1"/>
</dbReference>
<evidence type="ECO:0000259" key="12">
    <source>
        <dbReference type="PROSITE" id="PS50929"/>
    </source>
</evidence>